<sequence length="318" mass="36011">MSYQKIIDKIKEQIQQHIYLGASLALYDGKWQEFYLGEATSHHKTKAGLVYDLASVSKVVGVGTLIIFLVQEGKLNLDARFQSYYPDFQDPSVTVRQLLTHTSGIDPFIPNRNHLNDSELKRAIHQVTVKADKSFHYTDINFILLGFLLEKIYGQSLNHILQEHVFDLFGMVKTSFGPVRNAVPTAKNIPIGTVHDPKAQILGVHTGSAGLFSTLKDLEVFTSHYLKDDFAAVLTQDYAFSDKKRSLAWDLQGDWLLHTGYTGTFVLINIQEQRAAVFLSNRTYEKDERAQWILDRDELIGVIKQALLESYSSKISSN</sequence>
<dbReference type="PANTHER" id="PTHR43283">
    <property type="entry name" value="BETA-LACTAMASE-RELATED"/>
    <property type="match status" value="1"/>
</dbReference>
<dbReference type="eggNOG" id="COG1680">
    <property type="taxonomic scope" value="Bacteria"/>
</dbReference>
<dbReference type="Pfam" id="PF00144">
    <property type="entry name" value="Beta-lactamase"/>
    <property type="match status" value="1"/>
</dbReference>
<keyword evidence="4" id="KW-1185">Reference proteome</keyword>
<evidence type="ECO:0000256" key="1">
    <source>
        <dbReference type="ARBA" id="ARBA00022801"/>
    </source>
</evidence>
<feature type="domain" description="Beta-lactamase-related" evidence="2">
    <location>
        <begin position="8"/>
        <end position="297"/>
    </location>
</feature>
<proteinExistence type="predicted"/>
<evidence type="ECO:0000313" key="3">
    <source>
        <dbReference type="EMBL" id="EHJ52071.1"/>
    </source>
</evidence>
<dbReference type="Gene3D" id="3.40.710.10">
    <property type="entry name" value="DD-peptidase/beta-lactamase superfamily"/>
    <property type="match status" value="1"/>
</dbReference>
<dbReference type="InterPro" id="IPR001466">
    <property type="entry name" value="Beta-lactam-related"/>
</dbReference>
<dbReference type="SUPFAM" id="SSF56601">
    <property type="entry name" value="beta-lactamase/transpeptidase-like"/>
    <property type="match status" value="1"/>
</dbReference>
<dbReference type="InterPro" id="IPR050789">
    <property type="entry name" value="Diverse_Enzym_Activities"/>
</dbReference>
<dbReference type="Proteomes" id="UP000003573">
    <property type="component" value="Unassembled WGS sequence"/>
</dbReference>
<name>G5JXX4_9STRE</name>
<comment type="caution">
    <text evidence="3">The sequence shown here is derived from an EMBL/GenBank/DDBJ whole genome shotgun (WGS) entry which is preliminary data.</text>
</comment>
<dbReference type="MEROPS" id="S12.950"/>
<dbReference type="OrthoDB" id="9803467at2"/>
<dbReference type="GO" id="GO:0016787">
    <property type="term" value="F:hydrolase activity"/>
    <property type="evidence" value="ECO:0007669"/>
    <property type="project" value="UniProtKB-KW"/>
</dbReference>
<organism evidence="3 4">
    <name type="scientific">Streptococcus macacae NCTC 11558</name>
    <dbReference type="NCBI Taxonomy" id="764298"/>
    <lineage>
        <taxon>Bacteria</taxon>
        <taxon>Bacillati</taxon>
        <taxon>Bacillota</taxon>
        <taxon>Bacilli</taxon>
        <taxon>Lactobacillales</taxon>
        <taxon>Streptococcaceae</taxon>
        <taxon>Streptococcus</taxon>
    </lineage>
</organism>
<keyword evidence="1" id="KW-0378">Hydrolase</keyword>
<dbReference type="STRING" id="764298.STRMA_0019"/>
<dbReference type="EMBL" id="AEUW02000001">
    <property type="protein sequence ID" value="EHJ52071.1"/>
    <property type="molecule type" value="Genomic_DNA"/>
</dbReference>
<protein>
    <submittedName>
        <fullName evidence="3">Beta-lactamase</fullName>
    </submittedName>
</protein>
<dbReference type="InterPro" id="IPR012338">
    <property type="entry name" value="Beta-lactam/transpept-like"/>
</dbReference>
<evidence type="ECO:0000313" key="4">
    <source>
        <dbReference type="Proteomes" id="UP000003573"/>
    </source>
</evidence>
<dbReference type="AlphaFoldDB" id="G5JXX4"/>
<reference evidence="3 4" key="1">
    <citation type="journal article" date="2014" name="Int. J. Syst. Evol. Microbiol.">
        <title>Phylogenomics and the dynamic genome evolution of the genus Streptococcus.</title>
        <authorList>
            <consortium name="The Broad Institute Genome Sequencing Platform"/>
            <person name="Richards V.P."/>
            <person name="Palmer S.R."/>
            <person name="Pavinski Bitar P.D."/>
            <person name="Qin X."/>
            <person name="Weinstock G.M."/>
            <person name="Highlander S.K."/>
            <person name="Town C.D."/>
            <person name="Burne R.A."/>
            <person name="Stanhope M.J."/>
        </authorList>
    </citation>
    <scope>NUCLEOTIDE SEQUENCE [LARGE SCALE GENOMIC DNA]</scope>
    <source>
        <strain evidence="3 4">NCTC 11558</strain>
    </source>
</reference>
<accession>G5JXX4</accession>
<dbReference type="RefSeq" id="WP_003079715.1">
    <property type="nucleotide sequence ID" value="NZ_AEUW02000001.1"/>
</dbReference>
<evidence type="ECO:0000259" key="2">
    <source>
        <dbReference type="Pfam" id="PF00144"/>
    </source>
</evidence>
<gene>
    <name evidence="3" type="ORF">STRMA_0019</name>
</gene>
<dbReference type="PANTHER" id="PTHR43283:SF11">
    <property type="entry name" value="BETA-LACTAMASE-RELATED DOMAIN-CONTAINING PROTEIN"/>
    <property type="match status" value="1"/>
</dbReference>